<dbReference type="STRING" id="435908.IDSA_09765"/>
<evidence type="ECO:0000259" key="7">
    <source>
        <dbReference type="PROSITE" id="PS51012"/>
    </source>
</evidence>
<dbReference type="eggNOG" id="COG0842">
    <property type="taxonomic scope" value="Bacteria"/>
</dbReference>
<keyword evidence="9" id="KW-1185">Reference proteome</keyword>
<evidence type="ECO:0000313" key="8">
    <source>
        <dbReference type="EMBL" id="KFZ30345.1"/>
    </source>
</evidence>
<dbReference type="GO" id="GO:0043190">
    <property type="term" value="C:ATP-binding cassette (ABC) transporter complex"/>
    <property type="evidence" value="ECO:0007669"/>
    <property type="project" value="InterPro"/>
</dbReference>
<evidence type="ECO:0000256" key="2">
    <source>
        <dbReference type="ARBA" id="ARBA00007783"/>
    </source>
</evidence>
<dbReference type="InterPro" id="IPR052522">
    <property type="entry name" value="ABC-2_transport_permease"/>
</dbReference>
<evidence type="ECO:0000313" key="9">
    <source>
        <dbReference type="Proteomes" id="UP000054363"/>
    </source>
</evidence>
<dbReference type="PIRSF" id="PIRSF006648">
    <property type="entry name" value="DrrB"/>
    <property type="match status" value="1"/>
</dbReference>
<dbReference type="Pfam" id="PF01061">
    <property type="entry name" value="ABC2_membrane"/>
    <property type="match status" value="1"/>
</dbReference>
<gene>
    <name evidence="8" type="ORF">IDSA_09765</name>
</gene>
<evidence type="ECO:0000256" key="4">
    <source>
        <dbReference type="ARBA" id="ARBA00022989"/>
    </source>
</evidence>
<comment type="caution">
    <text evidence="8">The sequence shown here is derived from an EMBL/GenBank/DDBJ whole genome shotgun (WGS) entry which is preliminary data.</text>
</comment>
<reference evidence="8 9" key="1">
    <citation type="submission" date="2014-06" db="EMBL/GenBank/DDBJ databases">
        <title>The draft genome sequence of Idiomarina salinarum ISL-52.</title>
        <authorList>
            <person name="Du J."/>
            <person name="Shao Z."/>
        </authorList>
    </citation>
    <scope>NUCLEOTIDE SEQUENCE [LARGE SCALE GENOMIC DNA]</scope>
    <source>
        <strain evidence="8 9">ISL-52</strain>
    </source>
</reference>
<feature type="transmembrane region" description="Helical" evidence="6">
    <location>
        <begin position="174"/>
        <end position="200"/>
    </location>
</feature>
<feature type="transmembrane region" description="Helical" evidence="6">
    <location>
        <begin position="21"/>
        <end position="42"/>
    </location>
</feature>
<dbReference type="InterPro" id="IPR047817">
    <property type="entry name" value="ABC2_TM_bact-type"/>
</dbReference>
<name>A0A094IRR5_9GAMM</name>
<keyword evidence="6" id="KW-0813">Transport</keyword>
<evidence type="ECO:0000256" key="1">
    <source>
        <dbReference type="ARBA" id="ARBA00004141"/>
    </source>
</evidence>
<dbReference type="AlphaFoldDB" id="A0A094IRR5"/>
<dbReference type="PANTHER" id="PTHR43332">
    <property type="entry name" value="INNER MEMBRANE TRANSPORT PERMEASE YADH-RELATED"/>
    <property type="match status" value="1"/>
</dbReference>
<dbReference type="PROSITE" id="PS51012">
    <property type="entry name" value="ABC_TM2"/>
    <property type="match status" value="1"/>
</dbReference>
<comment type="similarity">
    <text evidence="2 6">Belongs to the ABC-2 integral membrane protein family.</text>
</comment>
<evidence type="ECO:0000256" key="6">
    <source>
        <dbReference type="RuleBase" id="RU361157"/>
    </source>
</evidence>
<keyword evidence="3 6" id="KW-0812">Transmembrane</keyword>
<organism evidence="8 9">
    <name type="scientific">Pseudidiomarina salinarum</name>
    <dbReference type="NCBI Taxonomy" id="435908"/>
    <lineage>
        <taxon>Bacteria</taxon>
        <taxon>Pseudomonadati</taxon>
        <taxon>Pseudomonadota</taxon>
        <taxon>Gammaproteobacteria</taxon>
        <taxon>Alteromonadales</taxon>
        <taxon>Idiomarinaceae</taxon>
        <taxon>Pseudidiomarina</taxon>
    </lineage>
</organism>
<keyword evidence="5 6" id="KW-0472">Membrane</keyword>
<feature type="domain" description="ABC transmembrane type-2" evidence="7">
    <location>
        <begin position="23"/>
        <end position="253"/>
    </location>
</feature>
<dbReference type="NCBIfam" id="NF011648">
    <property type="entry name" value="PRK15066.1"/>
    <property type="match status" value="1"/>
</dbReference>
<feature type="transmembrane region" description="Helical" evidence="6">
    <location>
        <begin position="220"/>
        <end position="250"/>
    </location>
</feature>
<evidence type="ECO:0000256" key="5">
    <source>
        <dbReference type="ARBA" id="ARBA00023136"/>
    </source>
</evidence>
<dbReference type="PRINTS" id="PR00164">
    <property type="entry name" value="ABC2TRNSPORT"/>
</dbReference>
<feature type="transmembrane region" description="Helical" evidence="6">
    <location>
        <begin position="142"/>
        <end position="162"/>
    </location>
</feature>
<proteinExistence type="inferred from homology"/>
<sequence length="258" mass="27991">MASSFNFVALQTIWIKECTRFLRIWIQTLVPPAITMTLYFVIFGSIVGERIGEMGGRPYMEFIVPGLIMMSVITNSYSNVASSFFSAKFQRNIEEMLVAPVSTAVIIVGYIGGGLARALIVAVIVTLVSFLFVDNVQIHHGGILVLTVVLTSTLFSLAGLINGIHAKTFDDISIVPTFILTPLTYLGGVFFSISLLPGIWSTVAQANPVLYMVNAFRYGFLGISDVGLGVSLSVIIAFNIVFFAAAYILLQRGVGIRS</sequence>
<dbReference type="InterPro" id="IPR013525">
    <property type="entry name" value="ABC2_TM"/>
</dbReference>
<dbReference type="InterPro" id="IPR000412">
    <property type="entry name" value="ABC_2_transport"/>
</dbReference>
<dbReference type="OrthoDB" id="9804001at2"/>
<evidence type="ECO:0000256" key="3">
    <source>
        <dbReference type="ARBA" id="ARBA00022692"/>
    </source>
</evidence>
<dbReference type="EMBL" id="JPER01000005">
    <property type="protein sequence ID" value="KFZ30345.1"/>
    <property type="molecule type" value="Genomic_DNA"/>
</dbReference>
<protein>
    <recommendedName>
        <fullName evidence="6">Transport permease protein</fullName>
    </recommendedName>
</protein>
<comment type="subcellular location">
    <subcellularLocation>
        <location evidence="6">Cell inner membrane</location>
        <topology evidence="6">Multi-pass membrane protein</topology>
    </subcellularLocation>
    <subcellularLocation>
        <location evidence="1">Membrane</location>
        <topology evidence="1">Multi-pass membrane protein</topology>
    </subcellularLocation>
</comment>
<dbReference type="RefSeq" id="WP_034776275.1">
    <property type="nucleotide sequence ID" value="NZ_JPER01000005.1"/>
</dbReference>
<dbReference type="Proteomes" id="UP000054363">
    <property type="component" value="Unassembled WGS sequence"/>
</dbReference>
<feature type="transmembrane region" description="Helical" evidence="6">
    <location>
        <begin position="97"/>
        <end position="130"/>
    </location>
</feature>
<accession>A0A094IRR5</accession>
<feature type="transmembrane region" description="Helical" evidence="6">
    <location>
        <begin position="62"/>
        <end position="85"/>
    </location>
</feature>
<dbReference type="GO" id="GO:0140359">
    <property type="term" value="F:ABC-type transporter activity"/>
    <property type="evidence" value="ECO:0007669"/>
    <property type="project" value="InterPro"/>
</dbReference>
<keyword evidence="6" id="KW-1003">Cell membrane</keyword>
<keyword evidence="4 6" id="KW-1133">Transmembrane helix</keyword>
<dbReference type="PANTHER" id="PTHR43332:SF2">
    <property type="entry name" value="INNER MEMBRANE TRANSPORT PERMEASE YADH"/>
    <property type="match status" value="1"/>
</dbReference>